<gene>
    <name evidence="2" type="ordered locus">AALP_Aa7g085400</name>
</gene>
<name>A0A087GGS3_ARAAL</name>
<evidence type="ECO:0000256" key="1">
    <source>
        <dbReference type="SAM" id="MobiDB-lite"/>
    </source>
</evidence>
<protein>
    <submittedName>
        <fullName evidence="2">Uncharacterized protein</fullName>
    </submittedName>
</protein>
<proteinExistence type="predicted"/>
<organism evidence="2 3">
    <name type="scientific">Arabis alpina</name>
    <name type="common">Alpine rock-cress</name>
    <dbReference type="NCBI Taxonomy" id="50452"/>
    <lineage>
        <taxon>Eukaryota</taxon>
        <taxon>Viridiplantae</taxon>
        <taxon>Streptophyta</taxon>
        <taxon>Embryophyta</taxon>
        <taxon>Tracheophyta</taxon>
        <taxon>Spermatophyta</taxon>
        <taxon>Magnoliopsida</taxon>
        <taxon>eudicotyledons</taxon>
        <taxon>Gunneridae</taxon>
        <taxon>Pentapetalae</taxon>
        <taxon>rosids</taxon>
        <taxon>malvids</taxon>
        <taxon>Brassicales</taxon>
        <taxon>Brassicaceae</taxon>
        <taxon>Arabideae</taxon>
        <taxon>Arabis</taxon>
    </lineage>
</organism>
<sequence length="287" mass="31487">MASGDLWLKSGLKIVTSFATDPLCFANRICSNSFPVMFGVVQNRSPPPEPPDPPDLAPPHKPPSLAPPPQPISSPPPHHPSFVCKRFEYVITTEVKPNINPQHSTSSLLAVVLNLAGPLSGNLAGPSNSFSLVRRQMNLVSFPSLGLMGLGYENYVEVGLMGLGFEEYAEGLAYSSSLVNCEPNIGLWLMVFTELRNLVVGNECKAKIFDLLVTRYEAKAAFSYEVEECKRIFSVKSESLPLDQAIKLGLIVVSKLINHESIHFRFIFCFFSSLAKALYAVVMEPNV</sequence>
<keyword evidence="3" id="KW-1185">Reference proteome</keyword>
<feature type="compositionally biased region" description="Pro residues" evidence="1">
    <location>
        <begin position="45"/>
        <end position="77"/>
    </location>
</feature>
<dbReference type="Gramene" id="KFK29075">
    <property type="protein sequence ID" value="KFK29075"/>
    <property type="gene ID" value="AALP_AA7G085400"/>
</dbReference>
<dbReference type="OrthoDB" id="10616553at2759"/>
<accession>A0A087GGS3</accession>
<evidence type="ECO:0000313" key="2">
    <source>
        <dbReference type="EMBL" id="KFK29075.1"/>
    </source>
</evidence>
<feature type="region of interest" description="Disordered" evidence="1">
    <location>
        <begin position="42"/>
        <end position="77"/>
    </location>
</feature>
<dbReference type="EMBL" id="CM002875">
    <property type="protein sequence ID" value="KFK29075.1"/>
    <property type="molecule type" value="Genomic_DNA"/>
</dbReference>
<dbReference type="Proteomes" id="UP000029120">
    <property type="component" value="Chromosome 7"/>
</dbReference>
<evidence type="ECO:0000313" key="3">
    <source>
        <dbReference type="Proteomes" id="UP000029120"/>
    </source>
</evidence>
<reference evidence="3" key="1">
    <citation type="journal article" date="2015" name="Nat. Plants">
        <title>Genome expansion of Arabis alpina linked with retrotransposition and reduced symmetric DNA methylation.</title>
        <authorList>
            <person name="Willing E.M."/>
            <person name="Rawat V."/>
            <person name="Mandakova T."/>
            <person name="Maumus F."/>
            <person name="James G.V."/>
            <person name="Nordstroem K.J."/>
            <person name="Becker C."/>
            <person name="Warthmann N."/>
            <person name="Chica C."/>
            <person name="Szarzynska B."/>
            <person name="Zytnicki M."/>
            <person name="Albani M.C."/>
            <person name="Kiefer C."/>
            <person name="Bergonzi S."/>
            <person name="Castaings L."/>
            <person name="Mateos J.L."/>
            <person name="Berns M.C."/>
            <person name="Bujdoso N."/>
            <person name="Piofczyk T."/>
            <person name="de Lorenzo L."/>
            <person name="Barrero-Sicilia C."/>
            <person name="Mateos I."/>
            <person name="Piednoel M."/>
            <person name="Hagmann J."/>
            <person name="Chen-Min-Tao R."/>
            <person name="Iglesias-Fernandez R."/>
            <person name="Schuster S.C."/>
            <person name="Alonso-Blanco C."/>
            <person name="Roudier F."/>
            <person name="Carbonero P."/>
            <person name="Paz-Ares J."/>
            <person name="Davis S.J."/>
            <person name="Pecinka A."/>
            <person name="Quesneville H."/>
            <person name="Colot V."/>
            <person name="Lysak M.A."/>
            <person name="Weigel D."/>
            <person name="Coupland G."/>
            <person name="Schneeberger K."/>
        </authorList>
    </citation>
    <scope>NUCLEOTIDE SEQUENCE [LARGE SCALE GENOMIC DNA]</scope>
    <source>
        <strain evidence="3">cv. Pajares</strain>
    </source>
</reference>
<dbReference type="AlphaFoldDB" id="A0A087GGS3"/>